<evidence type="ECO:0000256" key="3">
    <source>
        <dbReference type="ARBA" id="ARBA00022989"/>
    </source>
</evidence>
<dbReference type="CDD" id="cd00637">
    <property type="entry name" value="7tm_classA_rhodopsin-like"/>
    <property type="match status" value="1"/>
</dbReference>
<evidence type="ECO:0000256" key="1">
    <source>
        <dbReference type="ARBA" id="ARBA00004370"/>
    </source>
</evidence>
<feature type="transmembrane region" description="Helical" evidence="5">
    <location>
        <begin position="189"/>
        <end position="215"/>
    </location>
</feature>
<dbReference type="SUPFAM" id="SSF81321">
    <property type="entry name" value="Family A G protein-coupled receptor-like"/>
    <property type="match status" value="1"/>
</dbReference>
<dbReference type="EMBL" id="CAJOAZ010000723">
    <property type="protein sequence ID" value="CAF3702879.1"/>
    <property type="molecule type" value="Genomic_DNA"/>
</dbReference>
<dbReference type="Proteomes" id="UP000663845">
    <property type="component" value="Unassembled WGS sequence"/>
</dbReference>
<protein>
    <recommendedName>
        <fullName evidence="6">G-protein coupled receptors family 1 profile domain-containing protein</fullName>
    </recommendedName>
</protein>
<name>A0A815J9I4_9BILA</name>
<dbReference type="Proteomes" id="UP000663844">
    <property type="component" value="Unassembled WGS sequence"/>
</dbReference>
<sequence>MEVTTMQSLISNNTNVTCPTPLLWTPDNIQSRKARLWICIVAVIIHGIFWLQLVFSASVRQKSMQWIYAYLIADALLLLRFFFTYIIHTISTDCQPNKAWFLFICYFEAIVDNYLNIVEVYALLALNVCRYVQIAYNRNVYKHHTILLTLAHISIYLMPSISLFIQFICGWTQVQVVIRGSCQVIYTNLYIQIFNIITAFALPIFLNILIIYASVRHIRLTSNLQRTQHHVSAREKYNRSLVIQFLIFYVIWAGLWSPNVIVFQVSIGGNATIISRTLNFIEIALDPIIIAALDVRFWQSWKKLWMHLRKIIRFEVSSRAQIHPITTKANAFSYKTPQLQTTKF</sequence>
<evidence type="ECO:0000256" key="4">
    <source>
        <dbReference type="ARBA" id="ARBA00023136"/>
    </source>
</evidence>
<dbReference type="PROSITE" id="PS50262">
    <property type="entry name" value="G_PROTEIN_RECEP_F1_2"/>
    <property type="match status" value="1"/>
</dbReference>
<keyword evidence="2 5" id="KW-0812">Transmembrane</keyword>
<evidence type="ECO:0000259" key="6">
    <source>
        <dbReference type="PROSITE" id="PS50262"/>
    </source>
</evidence>
<comment type="caution">
    <text evidence="7">The sequence shown here is derived from an EMBL/GenBank/DDBJ whole genome shotgun (WGS) entry which is preliminary data.</text>
</comment>
<reference evidence="7" key="1">
    <citation type="submission" date="2021-02" db="EMBL/GenBank/DDBJ databases">
        <authorList>
            <person name="Nowell W R."/>
        </authorList>
    </citation>
    <scope>NUCLEOTIDE SEQUENCE</scope>
</reference>
<evidence type="ECO:0000313" key="9">
    <source>
        <dbReference type="Proteomes" id="UP000663845"/>
    </source>
</evidence>
<dbReference type="InterPro" id="IPR017452">
    <property type="entry name" value="GPCR_Rhodpsn_7TM"/>
</dbReference>
<feature type="transmembrane region" description="Helical" evidence="5">
    <location>
        <begin position="67"/>
        <end position="87"/>
    </location>
</feature>
<feature type="transmembrane region" description="Helical" evidence="5">
    <location>
        <begin position="99"/>
        <end position="124"/>
    </location>
</feature>
<feature type="transmembrane region" description="Helical" evidence="5">
    <location>
        <begin position="34"/>
        <end position="55"/>
    </location>
</feature>
<evidence type="ECO:0000256" key="5">
    <source>
        <dbReference type="SAM" id="Phobius"/>
    </source>
</evidence>
<organism evidence="7 9">
    <name type="scientific">Adineta steineri</name>
    <dbReference type="NCBI Taxonomy" id="433720"/>
    <lineage>
        <taxon>Eukaryota</taxon>
        <taxon>Metazoa</taxon>
        <taxon>Spiralia</taxon>
        <taxon>Gnathifera</taxon>
        <taxon>Rotifera</taxon>
        <taxon>Eurotatoria</taxon>
        <taxon>Bdelloidea</taxon>
        <taxon>Adinetida</taxon>
        <taxon>Adinetidae</taxon>
        <taxon>Adineta</taxon>
    </lineage>
</organism>
<evidence type="ECO:0000313" key="7">
    <source>
        <dbReference type="EMBL" id="CAF1375039.1"/>
    </source>
</evidence>
<feature type="transmembrane region" description="Helical" evidence="5">
    <location>
        <begin position="145"/>
        <end position="169"/>
    </location>
</feature>
<comment type="subcellular location">
    <subcellularLocation>
        <location evidence="1">Membrane</location>
    </subcellularLocation>
</comment>
<evidence type="ECO:0000256" key="2">
    <source>
        <dbReference type="ARBA" id="ARBA00022692"/>
    </source>
</evidence>
<accession>A0A815J9I4</accession>
<feature type="domain" description="G-protein coupled receptors family 1 profile" evidence="6">
    <location>
        <begin position="45"/>
        <end position="290"/>
    </location>
</feature>
<dbReference type="GO" id="GO:0016020">
    <property type="term" value="C:membrane"/>
    <property type="evidence" value="ECO:0007669"/>
    <property type="project" value="UniProtKB-SubCell"/>
</dbReference>
<evidence type="ECO:0000313" key="8">
    <source>
        <dbReference type="EMBL" id="CAF3702879.1"/>
    </source>
</evidence>
<keyword evidence="3 5" id="KW-1133">Transmembrane helix</keyword>
<keyword evidence="4 5" id="KW-0472">Membrane</keyword>
<feature type="transmembrane region" description="Helical" evidence="5">
    <location>
        <begin position="277"/>
        <end position="298"/>
    </location>
</feature>
<feature type="transmembrane region" description="Helical" evidence="5">
    <location>
        <begin position="236"/>
        <end position="257"/>
    </location>
</feature>
<dbReference type="AlphaFoldDB" id="A0A815J9I4"/>
<gene>
    <name evidence="7" type="ORF">JYZ213_LOCUS36340</name>
    <name evidence="8" type="ORF">OXD698_LOCUS12407</name>
</gene>
<proteinExistence type="predicted"/>
<dbReference type="EMBL" id="CAJNOG010000874">
    <property type="protein sequence ID" value="CAF1375039.1"/>
    <property type="molecule type" value="Genomic_DNA"/>
</dbReference>
<dbReference type="Gene3D" id="1.20.1070.10">
    <property type="entry name" value="Rhodopsin 7-helix transmembrane proteins"/>
    <property type="match status" value="1"/>
</dbReference>